<dbReference type="AlphaFoldDB" id="A0A3S5C143"/>
<feature type="compositionally biased region" description="Polar residues" evidence="1">
    <location>
        <begin position="12"/>
        <end position="21"/>
    </location>
</feature>
<evidence type="ECO:0000313" key="3">
    <source>
        <dbReference type="Proteomes" id="UP000784294"/>
    </source>
</evidence>
<sequence>MNETGHARTPVTDMSSGMCRSTTEHAHPQEGVPNRSQGSRSGTNNPTVAKRRSSRAHRVEMLGSSTSLPKSVVFTGSVWCRPEAQPCCLSPSLEQLETT</sequence>
<gene>
    <name evidence="2" type="ORF">PXEA_LOCUS21959</name>
</gene>
<reference evidence="2" key="1">
    <citation type="submission" date="2018-11" db="EMBL/GenBank/DDBJ databases">
        <authorList>
            <consortium name="Pathogen Informatics"/>
        </authorList>
    </citation>
    <scope>NUCLEOTIDE SEQUENCE</scope>
</reference>
<dbReference type="EMBL" id="CAAALY010095626">
    <property type="protein sequence ID" value="VEL28519.1"/>
    <property type="molecule type" value="Genomic_DNA"/>
</dbReference>
<keyword evidence="3" id="KW-1185">Reference proteome</keyword>
<name>A0A3S5C143_9PLAT</name>
<proteinExistence type="predicted"/>
<dbReference type="Proteomes" id="UP000784294">
    <property type="component" value="Unassembled WGS sequence"/>
</dbReference>
<evidence type="ECO:0000313" key="2">
    <source>
        <dbReference type="EMBL" id="VEL28519.1"/>
    </source>
</evidence>
<organism evidence="2 3">
    <name type="scientific">Protopolystoma xenopodis</name>
    <dbReference type="NCBI Taxonomy" id="117903"/>
    <lineage>
        <taxon>Eukaryota</taxon>
        <taxon>Metazoa</taxon>
        <taxon>Spiralia</taxon>
        <taxon>Lophotrochozoa</taxon>
        <taxon>Platyhelminthes</taxon>
        <taxon>Monogenea</taxon>
        <taxon>Polyopisthocotylea</taxon>
        <taxon>Polystomatidea</taxon>
        <taxon>Polystomatidae</taxon>
        <taxon>Protopolystoma</taxon>
    </lineage>
</organism>
<protein>
    <submittedName>
        <fullName evidence="2">Uncharacterized protein</fullName>
    </submittedName>
</protein>
<evidence type="ECO:0000256" key="1">
    <source>
        <dbReference type="SAM" id="MobiDB-lite"/>
    </source>
</evidence>
<comment type="caution">
    <text evidence="2">The sequence shown here is derived from an EMBL/GenBank/DDBJ whole genome shotgun (WGS) entry which is preliminary data.</text>
</comment>
<accession>A0A3S5C143</accession>
<feature type="region of interest" description="Disordered" evidence="1">
    <location>
        <begin position="1"/>
        <end position="65"/>
    </location>
</feature>
<feature type="compositionally biased region" description="Polar residues" evidence="1">
    <location>
        <begin position="34"/>
        <end position="47"/>
    </location>
</feature>